<feature type="compositionally biased region" description="Basic residues" evidence="1">
    <location>
        <begin position="128"/>
        <end position="145"/>
    </location>
</feature>
<organism evidence="2">
    <name type="scientific">uncultured Solirubrobacteraceae bacterium</name>
    <dbReference type="NCBI Taxonomy" id="1162706"/>
    <lineage>
        <taxon>Bacteria</taxon>
        <taxon>Bacillati</taxon>
        <taxon>Actinomycetota</taxon>
        <taxon>Thermoleophilia</taxon>
        <taxon>Solirubrobacterales</taxon>
        <taxon>Solirubrobacteraceae</taxon>
        <taxon>environmental samples</taxon>
    </lineage>
</organism>
<feature type="non-terminal residue" evidence="2">
    <location>
        <position position="1"/>
    </location>
</feature>
<name>A0A6J4S9T9_9ACTN</name>
<feature type="compositionally biased region" description="Basic residues" evidence="1">
    <location>
        <begin position="190"/>
        <end position="232"/>
    </location>
</feature>
<feature type="region of interest" description="Disordered" evidence="1">
    <location>
        <begin position="1"/>
        <end position="297"/>
    </location>
</feature>
<feature type="compositionally biased region" description="Basic residues" evidence="1">
    <location>
        <begin position="152"/>
        <end position="163"/>
    </location>
</feature>
<feature type="compositionally biased region" description="Basic residues" evidence="1">
    <location>
        <begin position="1"/>
        <end position="33"/>
    </location>
</feature>
<evidence type="ECO:0000313" key="2">
    <source>
        <dbReference type="EMBL" id="CAA9489876.1"/>
    </source>
</evidence>
<dbReference type="AlphaFoldDB" id="A0A6J4S9T9"/>
<sequence length="297" mass="32639">AHRLARPPRHRAPVRARARARRRRGHPRVRLSRRGTEPASGDPGQAGAGPERSRYRRRGPRILRRVRIDLRARRAGAARPPARPDRHPGALPRLRGLGRGGAGSGRDDPELPQGRHAGSADARGDHGRHPHPRPGHGRQGRRAGPRRPTAQAHRRGQARRPRGRAPAARRGAGVVRPGVRRGPLDAAAHRAGRRRGPARPPRRALRAGRLEHRARRRARGRRLHALRLRRAARAPGGEGVLPRAEDPRRPADRRRRRVGLVLATRPAVGRRPGVAGSCAPSGAHRPPGAPGTRRRRV</sequence>
<proteinExistence type="predicted"/>
<feature type="compositionally biased region" description="Low complexity" evidence="1">
    <location>
        <begin position="164"/>
        <end position="181"/>
    </location>
</feature>
<evidence type="ECO:0000256" key="1">
    <source>
        <dbReference type="SAM" id="MobiDB-lite"/>
    </source>
</evidence>
<feature type="compositionally biased region" description="Basic residues" evidence="1">
    <location>
        <begin position="54"/>
        <end position="65"/>
    </location>
</feature>
<dbReference type="EMBL" id="CADCVR010000042">
    <property type="protein sequence ID" value="CAA9489876.1"/>
    <property type="molecule type" value="Genomic_DNA"/>
</dbReference>
<gene>
    <name evidence="2" type="ORF">AVDCRST_MAG53-1534</name>
</gene>
<reference evidence="2" key="1">
    <citation type="submission" date="2020-02" db="EMBL/GenBank/DDBJ databases">
        <authorList>
            <person name="Meier V. D."/>
        </authorList>
    </citation>
    <scope>NUCLEOTIDE SEQUENCE</scope>
    <source>
        <strain evidence="2">AVDCRST_MAG53</strain>
    </source>
</reference>
<accession>A0A6J4S9T9</accession>
<feature type="non-terminal residue" evidence="2">
    <location>
        <position position="297"/>
    </location>
</feature>
<protein>
    <submittedName>
        <fullName evidence="2">Vitamin B12 ABC transporter, substrate-binding protein BtuF</fullName>
    </submittedName>
</protein>